<comment type="similarity">
    <text evidence="1">Belongs to the NAD(P)H dehydrogenase (quinone) family.</text>
</comment>
<comment type="caution">
    <text evidence="4">The sequence shown here is derived from an EMBL/GenBank/DDBJ whole genome shotgun (WGS) entry which is preliminary data.</text>
</comment>
<dbReference type="EMBL" id="LJUO01000011">
    <property type="protein sequence ID" value="KPK73318.1"/>
    <property type="molecule type" value="Genomic_DNA"/>
</dbReference>
<dbReference type="InterPro" id="IPR051545">
    <property type="entry name" value="NAD(P)H_dehydrogenase_qn"/>
</dbReference>
<name>A0A0S8GJV9_UNCW3</name>
<dbReference type="SUPFAM" id="SSF52218">
    <property type="entry name" value="Flavoproteins"/>
    <property type="match status" value="1"/>
</dbReference>
<dbReference type="GO" id="GO:0003955">
    <property type="term" value="F:NAD(P)H dehydrogenase (quinone) activity"/>
    <property type="evidence" value="ECO:0007669"/>
    <property type="project" value="TreeGrafter"/>
</dbReference>
<proteinExistence type="inferred from homology"/>
<feature type="domain" description="Flavodoxin-like fold" evidence="3">
    <location>
        <begin position="1"/>
        <end position="178"/>
    </location>
</feature>
<dbReference type="Gene3D" id="3.40.50.360">
    <property type="match status" value="1"/>
</dbReference>
<evidence type="ECO:0000259" key="3">
    <source>
        <dbReference type="Pfam" id="PF02525"/>
    </source>
</evidence>
<evidence type="ECO:0000313" key="4">
    <source>
        <dbReference type="EMBL" id="KPK73318.1"/>
    </source>
</evidence>
<organism evidence="4 5">
    <name type="scientific">candidate division WOR_3 bacterium SM23_60</name>
    <dbReference type="NCBI Taxonomy" id="1703780"/>
    <lineage>
        <taxon>Bacteria</taxon>
        <taxon>Bacteria division WOR-3</taxon>
    </lineage>
</organism>
<evidence type="ECO:0000256" key="2">
    <source>
        <dbReference type="ARBA" id="ARBA00023002"/>
    </source>
</evidence>
<evidence type="ECO:0000256" key="1">
    <source>
        <dbReference type="ARBA" id="ARBA00006252"/>
    </source>
</evidence>
<dbReference type="PANTHER" id="PTHR10204:SF34">
    <property type="entry name" value="NAD(P)H DEHYDROGENASE [QUINONE] 1 ISOFORM 1"/>
    <property type="match status" value="1"/>
</dbReference>
<dbReference type="GO" id="GO:0005829">
    <property type="term" value="C:cytosol"/>
    <property type="evidence" value="ECO:0007669"/>
    <property type="project" value="TreeGrafter"/>
</dbReference>
<accession>A0A0S8GJV9</accession>
<keyword evidence="2" id="KW-0560">Oxidoreductase</keyword>
<dbReference type="AlphaFoldDB" id="A0A0S8GJV9"/>
<gene>
    <name evidence="4" type="ORF">AMJ87_01995</name>
</gene>
<dbReference type="PANTHER" id="PTHR10204">
    <property type="entry name" value="NAD P H OXIDOREDUCTASE-RELATED"/>
    <property type="match status" value="1"/>
</dbReference>
<evidence type="ECO:0000313" key="5">
    <source>
        <dbReference type="Proteomes" id="UP000051096"/>
    </source>
</evidence>
<dbReference type="InterPro" id="IPR003680">
    <property type="entry name" value="Flavodoxin_fold"/>
</dbReference>
<dbReference type="Proteomes" id="UP000051096">
    <property type="component" value="Unassembled WGS sequence"/>
</dbReference>
<reference evidence="4 5" key="1">
    <citation type="journal article" date="2015" name="Microbiome">
        <title>Genomic resolution of linkages in carbon, nitrogen, and sulfur cycling among widespread estuary sediment bacteria.</title>
        <authorList>
            <person name="Baker B.J."/>
            <person name="Lazar C.S."/>
            <person name="Teske A.P."/>
            <person name="Dick G.J."/>
        </authorList>
    </citation>
    <scope>NUCLEOTIDE SEQUENCE [LARGE SCALE GENOMIC DNA]</scope>
    <source>
        <strain evidence="4">SM23_60</strain>
    </source>
</reference>
<dbReference type="InterPro" id="IPR029039">
    <property type="entry name" value="Flavoprotein-like_sf"/>
</dbReference>
<sequence length="193" mass="21962">MKVLVVYAHPNPKSFNHAILEELQRGLIDGGHACDVIDLYATQFDPRLSGEDFAAYSSGGVLDDVKEHQEKISAADALIFIYPIWWWHAPALFKGWIDRVMTLNFAFTFDDRGSEGLLKHKKIVFINTTMGPQKQYEDTGIANAITKIDEATWRLVCGVKDVQHFFLYSVGDNDEVRRGYLEKVYNLGKEFIS</sequence>
<protein>
    <recommendedName>
        <fullName evidence="3">Flavodoxin-like fold domain-containing protein</fullName>
    </recommendedName>
</protein>
<dbReference type="Pfam" id="PF02525">
    <property type="entry name" value="Flavodoxin_2"/>
    <property type="match status" value="1"/>
</dbReference>